<dbReference type="EMBL" id="LSRX01000186">
    <property type="protein sequence ID" value="OLQ05424.1"/>
    <property type="molecule type" value="Genomic_DNA"/>
</dbReference>
<name>A0A1Q9EDB6_SYMMI</name>
<evidence type="ECO:0000313" key="2">
    <source>
        <dbReference type="Proteomes" id="UP000186817"/>
    </source>
</evidence>
<reference evidence="1 2" key="1">
    <citation type="submission" date="2016-02" db="EMBL/GenBank/DDBJ databases">
        <title>Genome analysis of coral dinoflagellate symbionts highlights evolutionary adaptations to a symbiotic lifestyle.</title>
        <authorList>
            <person name="Aranda M."/>
            <person name="Li Y."/>
            <person name="Liew Y.J."/>
            <person name="Baumgarten S."/>
            <person name="Simakov O."/>
            <person name="Wilson M."/>
            <person name="Piel J."/>
            <person name="Ashoor H."/>
            <person name="Bougouffa S."/>
            <person name="Bajic V.B."/>
            <person name="Ryu T."/>
            <person name="Ravasi T."/>
            <person name="Bayer T."/>
            <person name="Micklem G."/>
            <person name="Kim H."/>
            <person name="Bhak J."/>
            <person name="Lajeunesse T.C."/>
            <person name="Voolstra C.R."/>
        </authorList>
    </citation>
    <scope>NUCLEOTIDE SEQUENCE [LARGE SCALE GENOMIC DNA]</scope>
    <source>
        <strain evidence="1 2">CCMP2467</strain>
    </source>
</reference>
<comment type="caution">
    <text evidence="1">The sequence shown here is derived from an EMBL/GenBank/DDBJ whole genome shotgun (WGS) entry which is preliminary data.</text>
</comment>
<proteinExistence type="predicted"/>
<keyword evidence="2" id="KW-1185">Reference proteome</keyword>
<evidence type="ECO:0000313" key="1">
    <source>
        <dbReference type="EMBL" id="OLQ05424.1"/>
    </source>
</evidence>
<dbReference type="OrthoDB" id="439124at2759"/>
<gene>
    <name evidence="1" type="ORF">AK812_SmicGene11394</name>
</gene>
<sequence length="364" mass="39401">MQLQLHGAVDESSVTKRLAMDFLQLWRGMASNYQVRSLAGAAGGYAFLEDHAAHRLFAAKQVLEQLDAVIVVGNGLVTSSQMKLVAELVSAPDADIPAELEAHMTGSAAGPGSIPFAAFEHPWEEGELEDLMRTNAADRVLVEHAMRLQSLDSDFFFGRLFPNAGVVEDILSNTAKIPPNFEPADLKYRDFEGLTKEPVPEDFMKKHGIETAKQVVWRCIPMEEVDPNGSDIASRNGQAPVGLAVLPSGQLTVRMPAEPPLYQSVEETDPAFGLCHPRHPCKDMAKKILKDPAGVPYWVITSQGGKPDEVMDSGPVSQNVGVVMACQKNGQMEPTPEPPTPPEVEVFAPGLAAIPRLMKGASFL</sequence>
<accession>A0A1Q9EDB6</accession>
<dbReference type="AlphaFoldDB" id="A0A1Q9EDB6"/>
<organism evidence="1 2">
    <name type="scientific">Symbiodinium microadriaticum</name>
    <name type="common">Dinoflagellate</name>
    <name type="synonym">Zooxanthella microadriatica</name>
    <dbReference type="NCBI Taxonomy" id="2951"/>
    <lineage>
        <taxon>Eukaryota</taxon>
        <taxon>Sar</taxon>
        <taxon>Alveolata</taxon>
        <taxon>Dinophyceae</taxon>
        <taxon>Suessiales</taxon>
        <taxon>Symbiodiniaceae</taxon>
        <taxon>Symbiodinium</taxon>
    </lineage>
</organism>
<dbReference type="Proteomes" id="UP000186817">
    <property type="component" value="Unassembled WGS sequence"/>
</dbReference>
<protein>
    <submittedName>
        <fullName evidence="1">Uncharacterized protein</fullName>
    </submittedName>
</protein>